<keyword evidence="1" id="KW-0067">ATP-binding</keyword>
<dbReference type="RefSeq" id="WP_211283362.1">
    <property type="nucleotide sequence ID" value="NZ_PDJC01000001.1"/>
</dbReference>
<name>A0A2A9CUR1_9ACTN</name>
<dbReference type="Gene3D" id="3.30.1490.20">
    <property type="entry name" value="ATP-grasp fold, A domain"/>
    <property type="match status" value="1"/>
</dbReference>
<gene>
    <name evidence="3" type="ORF">ATK74_2361</name>
</gene>
<dbReference type="InterPro" id="IPR013815">
    <property type="entry name" value="ATP_grasp_subdomain_1"/>
</dbReference>
<evidence type="ECO:0000256" key="1">
    <source>
        <dbReference type="PROSITE-ProRule" id="PRU00409"/>
    </source>
</evidence>
<dbReference type="Proteomes" id="UP000226079">
    <property type="component" value="Unassembled WGS sequence"/>
</dbReference>
<keyword evidence="4" id="KW-1185">Reference proteome</keyword>
<reference evidence="3 4" key="1">
    <citation type="submission" date="2017-10" db="EMBL/GenBank/DDBJ databases">
        <title>Sequencing the genomes of 1000 actinobacteria strains.</title>
        <authorList>
            <person name="Klenk H.-P."/>
        </authorList>
    </citation>
    <scope>NUCLEOTIDE SEQUENCE [LARGE SCALE GENOMIC DNA]</scope>
    <source>
        <strain evidence="3 4">DSM 15597</strain>
    </source>
</reference>
<evidence type="ECO:0000313" key="4">
    <source>
        <dbReference type="Proteomes" id="UP000226079"/>
    </source>
</evidence>
<dbReference type="AlphaFoldDB" id="A0A2A9CUR1"/>
<dbReference type="PROSITE" id="PS50975">
    <property type="entry name" value="ATP_GRASP"/>
    <property type="match status" value="1"/>
</dbReference>
<protein>
    <recommendedName>
        <fullName evidence="2">ATP-grasp domain-containing protein</fullName>
    </recommendedName>
</protein>
<feature type="domain" description="ATP-grasp" evidence="2">
    <location>
        <begin position="119"/>
        <end position="294"/>
    </location>
</feature>
<dbReference type="GO" id="GO:0046872">
    <property type="term" value="F:metal ion binding"/>
    <property type="evidence" value="ECO:0007669"/>
    <property type="project" value="InterPro"/>
</dbReference>
<evidence type="ECO:0000313" key="3">
    <source>
        <dbReference type="EMBL" id="PFG17785.1"/>
    </source>
</evidence>
<dbReference type="GO" id="GO:0005524">
    <property type="term" value="F:ATP binding"/>
    <property type="evidence" value="ECO:0007669"/>
    <property type="project" value="UniProtKB-UniRule"/>
</dbReference>
<evidence type="ECO:0000259" key="2">
    <source>
        <dbReference type="PROSITE" id="PS50975"/>
    </source>
</evidence>
<dbReference type="Gene3D" id="3.30.470.20">
    <property type="entry name" value="ATP-grasp fold, B domain"/>
    <property type="match status" value="1"/>
</dbReference>
<dbReference type="EMBL" id="PDJC01000001">
    <property type="protein sequence ID" value="PFG17785.1"/>
    <property type="molecule type" value="Genomic_DNA"/>
</dbReference>
<comment type="caution">
    <text evidence="3">The sequence shown here is derived from an EMBL/GenBank/DDBJ whole genome shotgun (WGS) entry which is preliminary data.</text>
</comment>
<dbReference type="SUPFAM" id="SSF56059">
    <property type="entry name" value="Glutathione synthetase ATP-binding domain-like"/>
    <property type="match status" value="1"/>
</dbReference>
<organism evidence="3 4">
    <name type="scientific">Propionicimonas paludicola</name>
    <dbReference type="NCBI Taxonomy" id="185243"/>
    <lineage>
        <taxon>Bacteria</taxon>
        <taxon>Bacillati</taxon>
        <taxon>Actinomycetota</taxon>
        <taxon>Actinomycetes</taxon>
        <taxon>Propionibacteriales</taxon>
        <taxon>Nocardioidaceae</taxon>
        <taxon>Propionicimonas</taxon>
    </lineage>
</organism>
<accession>A0A2A9CUR1</accession>
<dbReference type="InterPro" id="IPR011761">
    <property type="entry name" value="ATP-grasp"/>
</dbReference>
<sequence length="406" mass="42406">MGRETVLLSEASSLTAREFTTVLGRSGVKVEAVSPAMAPLVKFSRWCRRVHRAPAPSTDPIGYLRRVDELMASGRFAALLPTHEQAWLFAAGRHLLPHATMAVAGLDAFDQVQSKPAFAALLDSLGLPQPAWRLVEAESDLSALGFPVWVKSAFSTAGRGVGLAADHEQAASLWTMMTRTPGTSVMIQSPATGRYAQVQGLFDHGRLVAAAASEQLAIGAGGSAAARLSVDHPDAIAAITTLGARLGWHGGLTLDYLHVDGAPSFIECNPRTVEPGNAAAAGVDLPALSIRLATGGELPTKPLIARAGVRTRSTMAIALGAAEQHHTRRAVLSSIVGSVSQRSSLRGSTEVLTPLLADPPSLVPLAVAVGTVLANPARVAELAGGTVETYTVTHEAVRRVMDVPHP</sequence>
<keyword evidence="1" id="KW-0547">Nucleotide-binding</keyword>
<proteinExistence type="predicted"/>